<dbReference type="AlphaFoldDB" id="A0A4R6SM20"/>
<protein>
    <submittedName>
        <fullName evidence="1">Uncharacterized protein</fullName>
    </submittedName>
</protein>
<dbReference type="Proteomes" id="UP000295444">
    <property type="component" value="Unassembled WGS sequence"/>
</dbReference>
<comment type="caution">
    <text evidence="1">The sequence shown here is derived from an EMBL/GenBank/DDBJ whole genome shotgun (WGS) entry which is preliminary data.</text>
</comment>
<evidence type="ECO:0000313" key="2">
    <source>
        <dbReference type="Proteomes" id="UP000295444"/>
    </source>
</evidence>
<sequence>MGDAGDERIEEVRLACIDVRAGAWRDRVGALAAAVDDGVRIAAVPLAELAAFRGDWPRVAELTELTLAEWPEPLHAGNVMHSQAGLLLRAGTQVSDPDAVASTFLRLLESAEGPTAMALRAHADAAADLAAGRAVRLALPTALAPSAKDLPHQESAALLSVITPETAAKELRNALVRNRFRLALAIRQAFPGVAVADLFPVLALASWQARSGSPDTAWALIAEHLPRWLPVDRFTVAPVELLIDDDLFSLITPQRAIDVLDTPRELGGTP</sequence>
<dbReference type="RefSeq" id="WP_133848073.1">
    <property type="nucleotide sequence ID" value="NZ_SNXZ01000001.1"/>
</dbReference>
<keyword evidence="2" id="KW-1185">Reference proteome</keyword>
<dbReference type="EMBL" id="SNXZ01000001">
    <property type="protein sequence ID" value="TDQ05298.1"/>
    <property type="molecule type" value="Genomic_DNA"/>
</dbReference>
<proteinExistence type="predicted"/>
<gene>
    <name evidence="1" type="ORF">EV186_1011267</name>
</gene>
<evidence type="ECO:0000313" key="1">
    <source>
        <dbReference type="EMBL" id="TDQ05298.1"/>
    </source>
</evidence>
<reference evidence="1 2" key="1">
    <citation type="submission" date="2019-03" db="EMBL/GenBank/DDBJ databases">
        <title>Genomic Encyclopedia of Type Strains, Phase IV (KMG-IV): sequencing the most valuable type-strain genomes for metagenomic binning, comparative biology and taxonomic classification.</title>
        <authorList>
            <person name="Goeker M."/>
        </authorList>
    </citation>
    <scope>NUCLEOTIDE SEQUENCE [LARGE SCALE GENOMIC DNA]</scope>
    <source>
        <strain evidence="1 2">DSM 45361</strain>
    </source>
</reference>
<name>A0A4R6SM20_LABRH</name>
<accession>A0A4R6SM20</accession>
<organism evidence="1 2">
    <name type="scientific">Labedaea rhizosphaerae</name>
    <dbReference type="NCBI Taxonomy" id="598644"/>
    <lineage>
        <taxon>Bacteria</taxon>
        <taxon>Bacillati</taxon>
        <taxon>Actinomycetota</taxon>
        <taxon>Actinomycetes</taxon>
        <taxon>Pseudonocardiales</taxon>
        <taxon>Pseudonocardiaceae</taxon>
        <taxon>Labedaea</taxon>
    </lineage>
</organism>